<dbReference type="EMBL" id="KB445559">
    <property type="protein sequence ID" value="EMC94218.1"/>
    <property type="molecule type" value="Genomic_DNA"/>
</dbReference>
<dbReference type="STRING" id="717646.M2MRU8"/>
<dbReference type="Proteomes" id="UP000011761">
    <property type="component" value="Unassembled WGS sequence"/>
</dbReference>
<gene>
    <name evidence="2" type="ORF">BAUCODRAFT_224889</name>
</gene>
<feature type="region of interest" description="Disordered" evidence="1">
    <location>
        <begin position="406"/>
        <end position="449"/>
    </location>
</feature>
<protein>
    <submittedName>
        <fullName evidence="2">Uncharacterized protein</fullName>
    </submittedName>
</protein>
<dbReference type="RefSeq" id="XP_007679089.1">
    <property type="nucleotide sequence ID" value="XM_007680899.1"/>
</dbReference>
<feature type="compositionally biased region" description="Gly residues" evidence="1">
    <location>
        <begin position="259"/>
        <end position="269"/>
    </location>
</feature>
<feature type="region of interest" description="Disordered" evidence="1">
    <location>
        <begin position="251"/>
        <end position="304"/>
    </location>
</feature>
<accession>M2MRU8</accession>
<sequence>MAAATDSGIRTPLTSSIARSPRSPDTASPIYPDRAIRPLPRSRLISRLSPEVASTIVYPAHPPPLASPLPPVTQQEVLRNGRYIPGDKDGHLQNGAISGPHVHDAPAYYHRHDLEVGHCTCGHDDGEIGDSGEEEIEFDHPDYRYATAPHTNGMGAAGRAPLDSVQRRLMEAARIGAGKVPSLPTASTASSADGYESFENTSNKKKRKIPLSTNSSMMHQSSLSAEMASMGISGQQDGVDDGAVAVQSQPYHPPAVSGSGTGVSGAGRGRYGRHENVRNGLRRPLGSGSGNLTNGHGSQRAGGVRAGLSDIKGVGGGGKTQFLFSFRAGTRACPLCWIHAPHLPATIISEKLVTDAYRLTHQARTVSKTAPLEALSAKRSKALQSKARLHHRAHTRTNRTISHSFSHRPLQTPHQTLHARRHSSHSTATPKVQRRWRSKSSCTVSSSEHHITRMARYQVRIRLFHQTQGARAGYRMVSMSQARMLS</sequence>
<feature type="compositionally biased region" description="Polar residues" evidence="1">
    <location>
        <begin position="12"/>
        <end position="26"/>
    </location>
</feature>
<dbReference type="KEGG" id="bcom:BAUCODRAFT_224889"/>
<evidence type="ECO:0000313" key="2">
    <source>
        <dbReference type="EMBL" id="EMC94218.1"/>
    </source>
</evidence>
<name>M2MRU8_BAUPA</name>
<evidence type="ECO:0000313" key="3">
    <source>
        <dbReference type="Proteomes" id="UP000011761"/>
    </source>
</evidence>
<keyword evidence="3" id="KW-1185">Reference proteome</keyword>
<evidence type="ECO:0000256" key="1">
    <source>
        <dbReference type="SAM" id="MobiDB-lite"/>
    </source>
</evidence>
<dbReference type="GeneID" id="19109899"/>
<dbReference type="HOGENOM" id="CLU_561374_0_0_1"/>
<dbReference type="AlphaFoldDB" id="M2MRU8"/>
<dbReference type="eggNOG" id="ENOG502S317">
    <property type="taxonomic scope" value="Eukaryota"/>
</dbReference>
<feature type="region of interest" description="Disordered" evidence="1">
    <location>
        <begin position="1"/>
        <end position="34"/>
    </location>
</feature>
<dbReference type="OrthoDB" id="4174342at2759"/>
<feature type="region of interest" description="Disordered" evidence="1">
    <location>
        <begin position="181"/>
        <end position="213"/>
    </location>
</feature>
<proteinExistence type="predicted"/>
<organism evidence="2 3">
    <name type="scientific">Baudoinia panamericana (strain UAMH 10762)</name>
    <name type="common">Angels' share fungus</name>
    <name type="synonym">Baudoinia compniacensis (strain UAMH 10762)</name>
    <dbReference type="NCBI Taxonomy" id="717646"/>
    <lineage>
        <taxon>Eukaryota</taxon>
        <taxon>Fungi</taxon>
        <taxon>Dikarya</taxon>
        <taxon>Ascomycota</taxon>
        <taxon>Pezizomycotina</taxon>
        <taxon>Dothideomycetes</taxon>
        <taxon>Dothideomycetidae</taxon>
        <taxon>Mycosphaerellales</taxon>
        <taxon>Teratosphaeriaceae</taxon>
        <taxon>Baudoinia</taxon>
    </lineage>
</organism>
<reference evidence="2 3" key="1">
    <citation type="journal article" date="2012" name="PLoS Pathog.">
        <title>Diverse lifestyles and strategies of plant pathogenesis encoded in the genomes of eighteen Dothideomycetes fungi.</title>
        <authorList>
            <person name="Ohm R.A."/>
            <person name="Feau N."/>
            <person name="Henrissat B."/>
            <person name="Schoch C.L."/>
            <person name="Horwitz B.A."/>
            <person name="Barry K.W."/>
            <person name="Condon B.J."/>
            <person name="Copeland A.C."/>
            <person name="Dhillon B."/>
            <person name="Glaser F."/>
            <person name="Hesse C.N."/>
            <person name="Kosti I."/>
            <person name="LaButti K."/>
            <person name="Lindquist E.A."/>
            <person name="Lucas S."/>
            <person name="Salamov A.A."/>
            <person name="Bradshaw R.E."/>
            <person name="Ciuffetti L."/>
            <person name="Hamelin R.C."/>
            <person name="Kema G.H.J."/>
            <person name="Lawrence C."/>
            <person name="Scott J.A."/>
            <person name="Spatafora J.W."/>
            <person name="Turgeon B.G."/>
            <person name="de Wit P.J.G.M."/>
            <person name="Zhong S."/>
            <person name="Goodwin S.B."/>
            <person name="Grigoriev I.V."/>
        </authorList>
    </citation>
    <scope>NUCLEOTIDE SEQUENCE [LARGE SCALE GENOMIC DNA]</scope>
    <source>
        <strain evidence="2 3">UAMH 10762</strain>
    </source>
</reference>